<dbReference type="PANTHER" id="PTHR38445">
    <property type="entry name" value="HTH-TYPE TRANSCRIPTIONAL REPRESSOR YTRA"/>
    <property type="match status" value="1"/>
</dbReference>
<accession>A0A0U4FFJ0</accession>
<dbReference type="GO" id="GO:0003677">
    <property type="term" value="F:DNA binding"/>
    <property type="evidence" value="ECO:0007669"/>
    <property type="project" value="UniProtKB-KW"/>
</dbReference>
<organism evidence="5 6">
    <name type="scientific">Lentibacillus amyloliquefaciens</name>
    <dbReference type="NCBI Taxonomy" id="1472767"/>
    <lineage>
        <taxon>Bacteria</taxon>
        <taxon>Bacillati</taxon>
        <taxon>Bacillota</taxon>
        <taxon>Bacilli</taxon>
        <taxon>Bacillales</taxon>
        <taxon>Bacillaceae</taxon>
        <taxon>Lentibacillus</taxon>
    </lineage>
</organism>
<reference evidence="5 6" key="1">
    <citation type="submission" date="2016-01" db="EMBL/GenBank/DDBJ databases">
        <title>Complete genome sequence of strain Lentibacillus amyloliquefaciens LAM0015T isolated from saline sediment.</title>
        <authorList>
            <person name="Wang J.-L."/>
            <person name="He M.-X."/>
        </authorList>
    </citation>
    <scope>NUCLEOTIDE SEQUENCE [LARGE SCALE GENOMIC DNA]</scope>
    <source>
        <strain evidence="5 6">LAM0015</strain>
    </source>
</reference>
<dbReference type="GO" id="GO:0003700">
    <property type="term" value="F:DNA-binding transcription factor activity"/>
    <property type="evidence" value="ECO:0007669"/>
    <property type="project" value="InterPro"/>
</dbReference>
<dbReference type="SUPFAM" id="SSF46785">
    <property type="entry name" value="Winged helix' DNA-binding domain"/>
    <property type="match status" value="1"/>
</dbReference>
<proteinExistence type="predicted"/>
<dbReference type="InterPro" id="IPR036388">
    <property type="entry name" value="WH-like_DNA-bd_sf"/>
</dbReference>
<dbReference type="STRING" id="1472767.AOX59_12255"/>
<dbReference type="SMART" id="SM00345">
    <property type="entry name" value="HTH_GNTR"/>
    <property type="match status" value="1"/>
</dbReference>
<dbReference type="InterPro" id="IPR000524">
    <property type="entry name" value="Tscrpt_reg_HTH_GntR"/>
</dbReference>
<evidence type="ECO:0000259" key="4">
    <source>
        <dbReference type="PROSITE" id="PS50949"/>
    </source>
</evidence>
<dbReference type="RefSeq" id="WP_068445946.1">
    <property type="nucleotide sequence ID" value="NZ_CP013862.1"/>
</dbReference>
<dbReference type="OrthoDB" id="162505at2"/>
<evidence type="ECO:0000256" key="3">
    <source>
        <dbReference type="ARBA" id="ARBA00023163"/>
    </source>
</evidence>
<evidence type="ECO:0000256" key="2">
    <source>
        <dbReference type="ARBA" id="ARBA00023125"/>
    </source>
</evidence>
<keyword evidence="6" id="KW-1185">Reference proteome</keyword>
<keyword evidence="3" id="KW-0804">Transcription</keyword>
<dbReference type="AlphaFoldDB" id="A0A0U4FFJ0"/>
<dbReference type="PROSITE" id="PS50949">
    <property type="entry name" value="HTH_GNTR"/>
    <property type="match status" value="1"/>
</dbReference>
<dbReference type="PANTHER" id="PTHR38445:SF10">
    <property type="entry name" value="GNTR-FAMILY TRANSCRIPTIONAL REGULATOR"/>
    <property type="match status" value="1"/>
</dbReference>
<evidence type="ECO:0000313" key="5">
    <source>
        <dbReference type="EMBL" id="ALX49293.1"/>
    </source>
</evidence>
<name>A0A0U4FFJ0_9BACI</name>
<evidence type="ECO:0000256" key="1">
    <source>
        <dbReference type="ARBA" id="ARBA00023015"/>
    </source>
</evidence>
<dbReference type="InterPro" id="IPR036390">
    <property type="entry name" value="WH_DNA-bd_sf"/>
</dbReference>
<sequence length="128" mass="14750">MMINPDSAKPIYIQISEWIENEILNENFKPDEKVHSQYKLADMFNINPATAAKGLTLLSEEKILYNKRGLGKFVSSDAKAIITEKRKDKTLKRLIQEAVLEAERLHVDEKELMNMMKKTINERKGDAT</sequence>
<feature type="domain" description="HTH gntR-type" evidence="4">
    <location>
        <begin position="9"/>
        <end position="77"/>
    </location>
</feature>
<dbReference type="CDD" id="cd07377">
    <property type="entry name" value="WHTH_GntR"/>
    <property type="match status" value="1"/>
</dbReference>
<keyword evidence="1" id="KW-0805">Transcription regulation</keyword>
<dbReference type="Proteomes" id="UP000050331">
    <property type="component" value="Chromosome"/>
</dbReference>
<dbReference type="EMBL" id="CP013862">
    <property type="protein sequence ID" value="ALX49293.1"/>
    <property type="molecule type" value="Genomic_DNA"/>
</dbReference>
<dbReference type="Gene3D" id="1.10.10.10">
    <property type="entry name" value="Winged helix-like DNA-binding domain superfamily/Winged helix DNA-binding domain"/>
    <property type="match status" value="1"/>
</dbReference>
<protein>
    <submittedName>
        <fullName evidence="5">GntR family transcriptional regulator</fullName>
    </submittedName>
</protein>
<gene>
    <name evidence="5" type="ORF">AOX59_12255</name>
</gene>
<keyword evidence="2" id="KW-0238">DNA-binding</keyword>
<evidence type="ECO:0000313" key="6">
    <source>
        <dbReference type="Proteomes" id="UP000050331"/>
    </source>
</evidence>
<dbReference type="KEGG" id="lao:AOX59_12255"/>